<dbReference type="EMBL" id="JAROCB010000004">
    <property type="protein sequence ID" value="MDN4598669.1"/>
    <property type="molecule type" value="Genomic_DNA"/>
</dbReference>
<accession>A0ABT8J0Q9</accession>
<gene>
    <name evidence="1" type="ORF">P5G59_16065</name>
</gene>
<name>A0ABT8J0Q9_9MICO</name>
<keyword evidence="2" id="KW-1185">Reference proteome</keyword>
<evidence type="ECO:0000313" key="1">
    <source>
        <dbReference type="EMBL" id="MDN4598669.1"/>
    </source>
</evidence>
<evidence type="ECO:0000313" key="2">
    <source>
        <dbReference type="Proteomes" id="UP001174210"/>
    </source>
</evidence>
<dbReference type="RefSeq" id="WP_301220015.1">
    <property type="nucleotide sequence ID" value="NZ_JAROCB010000004.1"/>
</dbReference>
<comment type="caution">
    <text evidence="1">The sequence shown here is derived from an EMBL/GenBank/DDBJ whole genome shotgun (WGS) entry which is preliminary data.</text>
</comment>
<sequence length="208" mass="23576">MRWPRWFRTRAEKTTRTRPFDETALPEPVAPTLEQSVEEGMLLAEYATRMSVKNHIVVDTIQYGNSYDPVMHSMEAAAMLRELASEQGVAAGRIEEELEAAEKLGGDAMHPHDYRKVDVDNLRLRRDAAVALAAALRAKADSPEELEALVERGRNDAWDEVRRAIEAGLDAFSGAEALKADYEREKPARLKLLIWRDLARLEEQRTGY</sequence>
<protein>
    <submittedName>
        <fullName evidence="1">Uncharacterized protein</fullName>
    </submittedName>
</protein>
<proteinExistence type="predicted"/>
<organism evidence="1 2">
    <name type="scientific">Leifsonia virtsii</name>
    <dbReference type="NCBI Taxonomy" id="3035915"/>
    <lineage>
        <taxon>Bacteria</taxon>
        <taxon>Bacillati</taxon>
        <taxon>Actinomycetota</taxon>
        <taxon>Actinomycetes</taxon>
        <taxon>Micrococcales</taxon>
        <taxon>Microbacteriaceae</taxon>
        <taxon>Leifsonia</taxon>
    </lineage>
</organism>
<dbReference type="Proteomes" id="UP001174210">
    <property type="component" value="Unassembled WGS sequence"/>
</dbReference>
<reference evidence="1" key="1">
    <citation type="submission" date="2023-03" db="EMBL/GenBank/DDBJ databases">
        <title>MT1 and MT2 Draft Genomes of Novel Species.</title>
        <authorList>
            <person name="Venkateswaran K."/>
        </authorList>
    </citation>
    <scope>NUCLEOTIDE SEQUENCE</scope>
    <source>
        <strain evidence="1">F6_8S_P_1A</strain>
    </source>
</reference>